<reference evidence="2" key="1">
    <citation type="submission" date="2020-06" db="EMBL/GenBank/DDBJ databases">
        <title>Draft genome of Bugula neritina, a colonial animal packing powerful symbionts and potential medicines.</title>
        <authorList>
            <person name="Rayko M."/>
        </authorList>
    </citation>
    <scope>NUCLEOTIDE SEQUENCE [LARGE SCALE GENOMIC DNA]</scope>
    <source>
        <strain evidence="2">Kwan_BN1</strain>
    </source>
</reference>
<evidence type="ECO:0000256" key="1">
    <source>
        <dbReference type="SAM" id="MobiDB-lite"/>
    </source>
</evidence>
<organism evidence="2 3">
    <name type="scientific">Bugula neritina</name>
    <name type="common">Brown bryozoan</name>
    <name type="synonym">Sertularia neritina</name>
    <dbReference type="NCBI Taxonomy" id="10212"/>
    <lineage>
        <taxon>Eukaryota</taxon>
        <taxon>Metazoa</taxon>
        <taxon>Spiralia</taxon>
        <taxon>Lophotrochozoa</taxon>
        <taxon>Bryozoa</taxon>
        <taxon>Gymnolaemata</taxon>
        <taxon>Cheilostomatida</taxon>
        <taxon>Flustrina</taxon>
        <taxon>Buguloidea</taxon>
        <taxon>Bugulidae</taxon>
        <taxon>Bugula</taxon>
    </lineage>
</organism>
<keyword evidence="3" id="KW-1185">Reference proteome</keyword>
<sequence length="265" mass="29232">MPAKCNLQFYEEAPKFDMTEKRVPNMSTPDNHCQPKMYRQPFAAVTPMQQAACSNCNLCQCRVNREVVSHAPVSSLKPTHPLSIITDNVQRLLLSPQVPASTSNDLCQPPNVDPPPMVAVTNTPSNSFPANSRSLPVSPEVQEILRQQENQLNTLQLQIQKLLQAQSSQNVRLPQSSETQTVHTKCATVNTGISLLEGNSLHNEETHSQSAPSTHDSTNESSRSHSLTQHDLTTLDLPTQATSRSFTSDINVDYESYDGSPTGIW</sequence>
<gene>
    <name evidence="2" type="ORF">EB796_009531</name>
</gene>
<accession>A0A7J7K3J1</accession>
<proteinExistence type="predicted"/>
<feature type="compositionally biased region" description="Polar residues" evidence="1">
    <location>
        <begin position="208"/>
        <end position="240"/>
    </location>
</feature>
<dbReference type="Proteomes" id="UP000593567">
    <property type="component" value="Unassembled WGS sequence"/>
</dbReference>
<name>A0A7J7K3J1_BUGNE</name>
<evidence type="ECO:0000313" key="2">
    <source>
        <dbReference type="EMBL" id="KAF6032136.1"/>
    </source>
</evidence>
<comment type="caution">
    <text evidence="2">The sequence shown here is derived from an EMBL/GenBank/DDBJ whole genome shotgun (WGS) entry which is preliminary data.</text>
</comment>
<evidence type="ECO:0000313" key="3">
    <source>
        <dbReference type="Proteomes" id="UP000593567"/>
    </source>
</evidence>
<feature type="region of interest" description="Disordered" evidence="1">
    <location>
        <begin position="203"/>
        <end position="240"/>
    </location>
</feature>
<dbReference type="EMBL" id="VXIV02001533">
    <property type="protein sequence ID" value="KAF6032136.1"/>
    <property type="molecule type" value="Genomic_DNA"/>
</dbReference>
<protein>
    <submittedName>
        <fullName evidence="2">Uncharacterized protein</fullName>
    </submittedName>
</protein>
<dbReference type="AlphaFoldDB" id="A0A7J7K3J1"/>